<feature type="transmembrane region" description="Helical" evidence="1">
    <location>
        <begin position="220"/>
        <end position="239"/>
    </location>
</feature>
<keyword evidence="1" id="KW-1133">Transmembrane helix</keyword>
<dbReference type="Pfam" id="PF02517">
    <property type="entry name" value="Rce1-like"/>
    <property type="match status" value="1"/>
</dbReference>
<dbReference type="RefSeq" id="WP_004621004.1">
    <property type="nucleotide sequence ID" value="NZ_ACXX02000012.1"/>
</dbReference>
<evidence type="ECO:0000313" key="3">
    <source>
        <dbReference type="EMBL" id="EGD46614.1"/>
    </source>
</evidence>
<dbReference type="STRING" id="588581.Cpap_0996"/>
<dbReference type="EMBL" id="ACXX02000012">
    <property type="protein sequence ID" value="EGD46614.1"/>
    <property type="molecule type" value="Genomic_DNA"/>
</dbReference>
<dbReference type="GO" id="GO:0004175">
    <property type="term" value="F:endopeptidase activity"/>
    <property type="evidence" value="ECO:0007669"/>
    <property type="project" value="UniProtKB-ARBA"/>
</dbReference>
<feature type="transmembrane region" description="Helical" evidence="1">
    <location>
        <begin position="146"/>
        <end position="163"/>
    </location>
</feature>
<reference evidence="3" key="1">
    <citation type="submission" date="2009-07" db="EMBL/GenBank/DDBJ databases">
        <authorList>
            <consortium name="US DOE Joint Genome Institute (JGI-PGF)"/>
            <person name="Lucas S."/>
            <person name="Copeland A."/>
            <person name="Lapidus A."/>
            <person name="Glavina del Rio T."/>
            <person name="Tice H."/>
            <person name="Bruce D."/>
            <person name="Goodwin L."/>
            <person name="Pitluck S."/>
            <person name="Larimer F."/>
            <person name="Land M.L."/>
            <person name="Mouttaki H."/>
            <person name="He Z."/>
            <person name="Zhou J."/>
            <person name="Hemme C.L."/>
        </authorList>
    </citation>
    <scope>NUCLEOTIDE SEQUENCE [LARGE SCALE GENOMIC DNA]</scope>
    <source>
        <strain evidence="3">DSM 2782</strain>
    </source>
</reference>
<protein>
    <submittedName>
        <fullName evidence="3">Abortive infection protein</fullName>
    </submittedName>
</protein>
<sequence length="247" mass="27260">MKIAFSQKHPFGAAILAGLLCTLLTGFGTAIPQRIGLKDIPTFIVMAIAVSASAFIGILIMMQSRFTINEYGFQKHLGKNVSKAWFFIPLILIELIPIITIGFSTEISPALYVTIALFTIGVGFNEEIFFRGLALKFIRSRGMKKAIIWSSVMFGILHAANAFNGKNLLYIILQISFAFLVGFVFAEVVCITESIWIVILCHAAHDFISLTTEEALDTKAIIILAVQTVILLIYAIGLWKKLGVENR</sequence>
<feature type="domain" description="CAAX prenyl protease 2/Lysostaphin resistance protein A-like" evidence="2">
    <location>
        <begin position="111"/>
        <end position="208"/>
    </location>
</feature>
<proteinExistence type="predicted"/>
<dbReference type="Proteomes" id="UP000003860">
    <property type="component" value="Unassembled WGS sequence"/>
</dbReference>
<keyword evidence="4" id="KW-1185">Reference proteome</keyword>
<dbReference type="GO" id="GO:0080120">
    <property type="term" value="P:CAAX-box protein maturation"/>
    <property type="evidence" value="ECO:0007669"/>
    <property type="project" value="UniProtKB-ARBA"/>
</dbReference>
<name>F1TFZ5_9FIRM</name>
<keyword evidence="1" id="KW-0812">Transmembrane</keyword>
<evidence type="ECO:0000256" key="1">
    <source>
        <dbReference type="SAM" id="Phobius"/>
    </source>
</evidence>
<dbReference type="InterPro" id="IPR003675">
    <property type="entry name" value="Rce1/LyrA-like_dom"/>
</dbReference>
<comment type="caution">
    <text evidence="3">The sequence shown here is derived from an EMBL/GenBank/DDBJ whole genome shotgun (WGS) entry which is preliminary data.</text>
</comment>
<feature type="transmembrane region" description="Helical" evidence="1">
    <location>
        <begin position="110"/>
        <end position="134"/>
    </location>
</feature>
<dbReference type="AlphaFoldDB" id="F1TFZ5"/>
<reference evidence="3" key="2">
    <citation type="submission" date="2011-01" db="EMBL/GenBank/DDBJ databases">
        <title>The Non-contiguous Finished genome of Clostridium papyrosolvens.</title>
        <authorList>
            <person name="Lucas S."/>
            <person name="Copeland A."/>
            <person name="Lapidus A."/>
            <person name="Cheng J.-F."/>
            <person name="Goodwin L."/>
            <person name="Pitluck S."/>
            <person name="Misra M."/>
            <person name="Chertkov O."/>
            <person name="Detter J.C."/>
            <person name="Han C."/>
            <person name="Tapia R."/>
            <person name="Land M."/>
            <person name="Hauser L."/>
            <person name="Kyrpides N."/>
            <person name="Ivanova N."/>
            <person name="Pagani I."/>
            <person name="Mouttaki H."/>
            <person name="He Z."/>
            <person name="Zhou J."/>
            <person name="Hemme C.L."/>
            <person name="Woyke T."/>
        </authorList>
    </citation>
    <scope>NUCLEOTIDE SEQUENCE [LARGE SCALE GENOMIC DNA]</scope>
    <source>
        <strain evidence="3">DSM 2782</strain>
    </source>
</reference>
<organism evidence="3 4">
    <name type="scientific">Ruminiclostridium papyrosolvens DSM 2782</name>
    <dbReference type="NCBI Taxonomy" id="588581"/>
    <lineage>
        <taxon>Bacteria</taxon>
        <taxon>Bacillati</taxon>
        <taxon>Bacillota</taxon>
        <taxon>Clostridia</taxon>
        <taxon>Eubacteriales</taxon>
        <taxon>Oscillospiraceae</taxon>
        <taxon>Ruminiclostridium</taxon>
    </lineage>
</organism>
<feature type="transmembrane region" description="Helical" evidence="1">
    <location>
        <begin position="40"/>
        <end position="63"/>
    </location>
</feature>
<dbReference type="eggNOG" id="COG1266">
    <property type="taxonomic scope" value="Bacteria"/>
</dbReference>
<feature type="transmembrane region" description="Helical" evidence="1">
    <location>
        <begin position="84"/>
        <end position="104"/>
    </location>
</feature>
<evidence type="ECO:0000259" key="2">
    <source>
        <dbReference type="Pfam" id="PF02517"/>
    </source>
</evidence>
<accession>F1TFZ5</accession>
<feature type="transmembrane region" description="Helical" evidence="1">
    <location>
        <begin position="169"/>
        <end position="199"/>
    </location>
</feature>
<dbReference type="OrthoDB" id="371054at2"/>
<gene>
    <name evidence="3" type="ORF">Cpap_0996</name>
</gene>
<evidence type="ECO:0000313" key="4">
    <source>
        <dbReference type="Proteomes" id="UP000003860"/>
    </source>
</evidence>
<keyword evidence="1" id="KW-0472">Membrane</keyword>